<proteinExistence type="predicted"/>
<keyword evidence="1" id="KW-0472">Membrane</keyword>
<evidence type="ECO:0000313" key="2">
    <source>
        <dbReference type="EMBL" id="OCK78697.1"/>
    </source>
</evidence>
<dbReference type="EMBL" id="KV745045">
    <property type="protein sequence ID" value="OCK78697.1"/>
    <property type="molecule type" value="Genomic_DNA"/>
</dbReference>
<keyword evidence="1" id="KW-0812">Transmembrane</keyword>
<dbReference type="PANTHER" id="PTHR35395:SF1">
    <property type="entry name" value="DUF6536 DOMAIN-CONTAINING PROTEIN"/>
    <property type="match status" value="1"/>
</dbReference>
<feature type="non-terminal residue" evidence="2">
    <location>
        <position position="147"/>
    </location>
</feature>
<dbReference type="Proteomes" id="UP000250266">
    <property type="component" value="Unassembled WGS sequence"/>
</dbReference>
<keyword evidence="3" id="KW-1185">Reference proteome</keyword>
<evidence type="ECO:0000256" key="1">
    <source>
        <dbReference type="SAM" id="Phobius"/>
    </source>
</evidence>
<evidence type="ECO:0000313" key="3">
    <source>
        <dbReference type="Proteomes" id="UP000250266"/>
    </source>
</evidence>
<dbReference type="AlphaFoldDB" id="A0A8E2E7A4"/>
<dbReference type="PANTHER" id="PTHR35395">
    <property type="entry name" value="DUF6536 DOMAIN-CONTAINING PROTEIN"/>
    <property type="match status" value="1"/>
</dbReference>
<dbReference type="OrthoDB" id="5429634at2759"/>
<feature type="non-terminal residue" evidence="2">
    <location>
        <position position="1"/>
    </location>
</feature>
<feature type="transmembrane region" description="Helical" evidence="1">
    <location>
        <begin position="64"/>
        <end position="88"/>
    </location>
</feature>
<accession>A0A8E2E7A4</accession>
<name>A0A8E2E7A4_9PEZI</name>
<keyword evidence="1" id="KW-1133">Transmembrane helix</keyword>
<organism evidence="2 3">
    <name type="scientific">Lepidopterella palustris CBS 459.81</name>
    <dbReference type="NCBI Taxonomy" id="1314670"/>
    <lineage>
        <taxon>Eukaryota</taxon>
        <taxon>Fungi</taxon>
        <taxon>Dikarya</taxon>
        <taxon>Ascomycota</taxon>
        <taxon>Pezizomycotina</taxon>
        <taxon>Dothideomycetes</taxon>
        <taxon>Pleosporomycetidae</taxon>
        <taxon>Mytilinidiales</taxon>
        <taxon>Argynnaceae</taxon>
        <taxon>Lepidopterella</taxon>
    </lineage>
</organism>
<reference evidence="2 3" key="1">
    <citation type="journal article" date="2016" name="Nat. Commun.">
        <title>Ectomycorrhizal ecology is imprinted in the genome of the dominant symbiotic fungus Cenococcum geophilum.</title>
        <authorList>
            <consortium name="DOE Joint Genome Institute"/>
            <person name="Peter M."/>
            <person name="Kohler A."/>
            <person name="Ohm R.A."/>
            <person name="Kuo A."/>
            <person name="Krutzmann J."/>
            <person name="Morin E."/>
            <person name="Arend M."/>
            <person name="Barry K.W."/>
            <person name="Binder M."/>
            <person name="Choi C."/>
            <person name="Clum A."/>
            <person name="Copeland A."/>
            <person name="Grisel N."/>
            <person name="Haridas S."/>
            <person name="Kipfer T."/>
            <person name="LaButti K."/>
            <person name="Lindquist E."/>
            <person name="Lipzen A."/>
            <person name="Maire R."/>
            <person name="Meier B."/>
            <person name="Mihaltcheva S."/>
            <person name="Molinier V."/>
            <person name="Murat C."/>
            <person name="Poggeler S."/>
            <person name="Quandt C.A."/>
            <person name="Sperisen C."/>
            <person name="Tritt A."/>
            <person name="Tisserant E."/>
            <person name="Crous P.W."/>
            <person name="Henrissat B."/>
            <person name="Nehls U."/>
            <person name="Egli S."/>
            <person name="Spatafora J.W."/>
            <person name="Grigoriev I.V."/>
            <person name="Martin F.M."/>
        </authorList>
    </citation>
    <scope>NUCLEOTIDE SEQUENCE [LARGE SCALE GENOMIC DNA]</scope>
    <source>
        <strain evidence="2 3">CBS 459.81</strain>
    </source>
</reference>
<feature type="transmembrane region" description="Helical" evidence="1">
    <location>
        <begin position="100"/>
        <end position="120"/>
    </location>
</feature>
<sequence>IPAANIQQLFVKLSYQFYNDVITSTLQCKERASYTLKCVPLRVSEPQGAQKSTYYLQLPYRYTILLPLSSSLMYWLTWQCIIVSSIAIHSQSVLQLTFFAFGYSIALLGVLLVFILWALLCKYVACNPPLVGSYSLAISAVCHARKD</sequence>
<gene>
    <name evidence="2" type="ORF">K432DRAFT_270532</name>
</gene>
<protein>
    <submittedName>
        <fullName evidence="2">Uncharacterized protein</fullName>
    </submittedName>
</protein>